<evidence type="ECO:0000313" key="1">
    <source>
        <dbReference type="EMBL" id="GIZ51090.1"/>
    </source>
</evidence>
<reference evidence="1 2" key="1">
    <citation type="journal article" date="2022" name="Int. J. Syst. Evol. Microbiol.">
        <title>Noviherbaspirillum aridicola sp. nov., isolated from an arid soil in Pakistan.</title>
        <authorList>
            <person name="Khan I.U."/>
            <person name="Saqib M."/>
            <person name="Amin A."/>
            <person name="Hussain F."/>
            <person name="Li L."/>
            <person name="Liu Y.H."/>
            <person name="Fang B.Z."/>
            <person name="Ahmed I."/>
            <person name="Li W.J."/>
        </authorList>
    </citation>
    <scope>NUCLEOTIDE SEQUENCE [LARGE SCALE GENOMIC DNA]</scope>
    <source>
        <strain evidence="1 2">NCCP-691</strain>
    </source>
</reference>
<comment type="caution">
    <text evidence="1">The sequence shown here is derived from an EMBL/GenBank/DDBJ whole genome shotgun (WGS) entry which is preliminary data.</text>
</comment>
<sequence length="85" mass="9604">MNFLLAYCSFIQYFVYPRERVMGEWARLRYGVMEPGEVLAANADRIRALLAAGPEEPEPPQHAVAAIERVLADIEQAKGESRTRP</sequence>
<protein>
    <submittedName>
        <fullName evidence="1">Uncharacterized protein</fullName>
    </submittedName>
</protein>
<dbReference type="Proteomes" id="UP000887222">
    <property type="component" value="Unassembled WGS sequence"/>
</dbReference>
<accession>A0ABQ4Q1R1</accession>
<proteinExistence type="predicted"/>
<name>A0ABQ4Q1R1_9BURK</name>
<organism evidence="1 2">
    <name type="scientific">Noviherbaspirillum aridicola</name>
    <dbReference type="NCBI Taxonomy" id="2849687"/>
    <lineage>
        <taxon>Bacteria</taxon>
        <taxon>Pseudomonadati</taxon>
        <taxon>Pseudomonadota</taxon>
        <taxon>Betaproteobacteria</taxon>
        <taxon>Burkholderiales</taxon>
        <taxon>Oxalobacteraceae</taxon>
        <taxon>Noviherbaspirillum</taxon>
    </lineage>
</organism>
<dbReference type="RefSeq" id="WP_220807266.1">
    <property type="nucleotide sequence ID" value="NZ_BPMK01000004.1"/>
</dbReference>
<keyword evidence="2" id="KW-1185">Reference proteome</keyword>
<dbReference type="EMBL" id="BPMK01000004">
    <property type="protein sequence ID" value="GIZ51090.1"/>
    <property type="molecule type" value="Genomic_DNA"/>
</dbReference>
<evidence type="ECO:0000313" key="2">
    <source>
        <dbReference type="Proteomes" id="UP000887222"/>
    </source>
</evidence>
<gene>
    <name evidence="1" type="ORF">NCCP691_11040</name>
</gene>